<keyword evidence="1" id="KW-0732">Signal</keyword>
<keyword evidence="4" id="KW-1185">Reference proteome</keyword>
<dbReference type="InterPro" id="IPR026444">
    <property type="entry name" value="Secre_tail"/>
</dbReference>
<organism evidence="3 4">
    <name type="scientific">Tenacibaculum todarodis</name>
    <dbReference type="NCBI Taxonomy" id="1850252"/>
    <lineage>
        <taxon>Bacteria</taxon>
        <taxon>Pseudomonadati</taxon>
        <taxon>Bacteroidota</taxon>
        <taxon>Flavobacteriia</taxon>
        <taxon>Flavobacteriales</taxon>
        <taxon>Flavobacteriaceae</taxon>
        <taxon>Tenacibaculum</taxon>
    </lineage>
</organism>
<name>A0A1L3JIL2_9FLAO</name>
<dbReference type="AlphaFoldDB" id="A0A1L3JIL2"/>
<evidence type="ECO:0000259" key="2">
    <source>
        <dbReference type="Pfam" id="PF18962"/>
    </source>
</evidence>
<dbReference type="Pfam" id="PF18962">
    <property type="entry name" value="Por_Secre_tail"/>
    <property type="match status" value="1"/>
</dbReference>
<gene>
    <name evidence="3" type="ORF">LPB136_06100</name>
</gene>
<evidence type="ECO:0000313" key="4">
    <source>
        <dbReference type="Proteomes" id="UP000181898"/>
    </source>
</evidence>
<proteinExistence type="predicted"/>
<feature type="domain" description="Secretion system C-terminal sorting" evidence="2">
    <location>
        <begin position="236"/>
        <end position="309"/>
    </location>
</feature>
<dbReference type="OrthoDB" id="1652165at2"/>
<sequence>MKKNYTNKILIILLFITSLGYSQTLLYTEDFETSGEGTRYNGTFLDGTDVMNQTNANPAPSYITNLVGINGTGYIYSEDVDGANGINLNHPTGTLTLNSQNISGKGGIEVSILLAEARADGRFEGNEKVEIQADIDGGGFTTVGRFTANGAPVNPTIGGFLMAQDTNLDGVANGSTLNSTLTEYTFDVDGIGTNLTVRVVITTDGGSEEIAFDYIRIWHNIVLSTEDVELSNNLNVYPNPSNGDITVLNNSNKTLKNISVFDLNGRLIHKQTPSNSTTQKIILNGKVSSGIYILKLNSEDASVVKRILIK</sequence>
<evidence type="ECO:0000313" key="3">
    <source>
        <dbReference type="EMBL" id="APG64954.1"/>
    </source>
</evidence>
<dbReference type="RefSeq" id="WP_072555280.1">
    <property type="nucleotide sequence ID" value="NZ_CP018155.1"/>
</dbReference>
<dbReference type="KEGG" id="ten:LPB136_06100"/>
<dbReference type="EMBL" id="CP018155">
    <property type="protein sequence ID" value="APG64954.1"/>
    <property type="molecule type" value="Genomic_DNA"/>
</dbReference>
<dbReference type="STRING" id="1850252.LPB136_06100"/>
<accession>A0A1L3JIL2</accession>
<evidence type="ECO:0000256" key="1">
    <source>
        <dbReference type="ARBA" id="ARBA00022729"/>
    </source>
</evidence>
<dbReference type="Proteomes" id="UP000181898">
    <property type="component" value="Chromosome"/>
</dbReference>
<protein>
    <recommendedName>
        <fullName evidence="2">Secretion system C-terminal sorting domain-containing protein</fullName>
    </recommendedName>
</protein>
<dbReference type="NCBIfam" id="TIGR04183">
    <property type="entry name" value="Por_Secre_tail"/>
    <property type="match status" value="1"/>
</dbReference>
<reference evidence="3 4" key="1">
    <citation type="submission" date="2016-11" db="EMBL/GenBank/DDBJ databases">
        <title>Tenacibaculum sp. LPB0136, isolated from marine environment.</title>
        <authorList>
            <person name="Kim E."/>
            <person name="Yi H."/>
        </authorList>
    </citation>
    <scope>NUCLEOTIDE SEQUENCE [LARGE SCALE GENOMIC DNA]</scope>
    <source>
        <strain evidence="3 4">LPB0136</strain>
    </source>
</reference>